<name>A0ABR4I547_9EURO</name>
<feature type="domain" description="CorA-like transporter" evidence="2">
    <location>
        <begin position="66"/>
        <end position="246"/>
    </location>
</feature>
<keyword evidence="1" id="KW-0812">Transmembrane</keyword>
<protein>
    <recommendedName>
        <fullName evidence="2">CorA-like transporter domain-containing protein</fullName>
    </recommendedName>
</protein>
<reference evidence="3 4" key="1">
    <citation type="submission" date="2024-07" db="EMBL/GenBank/DDBJ databases">
        <title>Section-level genome sequencing and comparative genomics of Aspergillus sections Usti and Cavernicolus.</title>
        <authorList>
            <consortium name="Lawrence Berkeley National Laboratory"/>
            <person name="Nybo J.L."/>
            <person name="Vesth T.C."/>
            <person name="Theobald S."/>
            <person name="Frisvad J.C."/>
            <person name="Larsen T.O."/>
            <person name="Kjaerboelling I."/>
            <person name="Rothschild-Mancinelli K."/>
            <person name="Lyhne E.K."/>
            <person name="Kogle M.E."/>
            <person name="Barry K."/>
            <person name="Clum A."/>
            <person name="Na H."/>
            <person name="Ledsgaard L."/>
            <person name="Lin J."/>
            <person name="Lipzen A."/>
            <person name="Kuo A."/>
            <person name="Riley R."/>
            <person name="Mondo S."/>
            <person name="LaButti K."/>
            <person name="Haridas S."/>
            <person name="Pangalinan J."/>
            <person name="Salamov A.A."/>
            <person name="Simmons B.A."/>
            <person name="Magnuson J.K."/>
            <person name="Chen J."/>
            <person name="Drula E."/>
            <person name="Henrissat B."/>
            <person name="Wiebenga A."/>
            <person name="Lubbers R.J."/>
            <person name="Gomes A.C."/>
            <person name="Makela M.R."/>
            <person name="Stajich J."/>
            <person name="Grigoriev I.V."/>
            <person name="Mortensen U.H."/>
            <person name="De vries R.P."/>
            <person name="Baker S.E."/>
            <person name="Andersen M.R."/>
        </authorList>
    </citation>
    <scope>NUCLEOTIDE SEQUENCE [LARGE SCALE GENOMIC DNA]</scope>
    <source>
        <strain evidence="3 4">CBS 600.67</strain>
    </source>
</reference>
<organism evidence="3 4">
    <name type="scientific">Aspergillus cavernicola</name>
    <dbReference type="NCBI Taxonomy" id="176166"/>
    <lineage>
        <taxon>Eukaryota</taxon>
        <taxon>Fungi</taxon>
        <taxon>Dikarya</taxon>
        <taxon>Ascomycota</taxon>
        <taxon>Pezizomycotina</taxon>
        <taxon>Eurotiomycetes</taxon>
        <taxon>Eurotiomycetidae</taxon>
        <taxon>Eurotiales</taxon>
        <taxon>Aspergillaceae</taxon>
        <taxon>Aspergillus</taxon>
        <taxon>Aspergillus subgen. Nidulantes</taxon>
    </lineage>
</organism>
<evidence type="ECO:0000256" key="1">
    <source>
        <dbReference type="SAM" id="Phobius"/>
    </source>
</evidence>
<keyword evidence="4" id="KW-1185">Reference proteome</keyword>
<dbReference type="Pfam" id="PF26616">
    <property type="entry name" value="CorA-like"/>
    <property type="match status" value="1"/>
</dbReference>
<proteinExistence type="predicted"/>
<feature type="transmembrane region" description="Helical" evidence="1">
    <location>
        <begin position="387"/>
        <end position="406"/>
    </location>
</feature>
<evidence type="ECO:0000313" key="3">
    <source>
        <dbReference type="EMBL" id="KAL2822810.1"/>
    </source>
</evidence>
<accession>A0ABR4I547</accession>
<keyword evidence="1" id="KW-1133">Transmembrane helix</keyword>
<keyword evidence="1" id="KW-0472">Membrane</keyword>
<evidence type="ECO:0000259" key="2">
    <source>
        <dbReference type="Pfam" id="PF26616"/>
    </source>
</evidence>
<comment type="caution">
    <text evidence="3">The sequence shown here is derived from an EMBL/GenBank/DDBJ whole genome shotgun (WGS) entry which is preliminary data.</text>
</comment>
<dbReference type="Gene3D" id="1.20.58.340">
    <property type="entry name" value="Magnesium transport protein CorA, transmembrane region"/>
    <property type="match status" value="1"/>
</dbReference>
<dbReference type="EMBL" id="JBFXLS010000056">
    <property type="protein sequence ID" value="KAL2822810.1"/>
    <property type="molecule type" value="Genomic_DNA"/>
</dbReference>
<sequence>MNRHLLQKANANSGSIFRAKPNRPQLDLSILDRIQKSNGKWALQVSPRTQINQGSELEEARTQGPNEVGRIYTIRHMRTWSTVDISRELFDRLLELYQVFPEFWRVVLTFGLKPCENEYGFPIPQSRQSIAASNTIQELAYVIRRVEQNGRLSPECPWSIRQTGIYQKLVRPEDKSQTPSSLFFLVAPSSVAESNVVEVLSGIKSDDADAVTSSFSVHICLVAEGLVGWMDYMCWLEEQLKIKETRALAPTCGDPRNRPVEFVEKDRQNLKQLEDYITDLLVIFHTEEQNIRRLKAVCQKTCSAYCVKIGPCSCHQSIEEFENYATEAQSYRERAGVLQTRVRSVQNLLSDLLGYEEVRALRELATASRDESADIRKLTERSVQDGIAVKVLTIIGLVFMSLSLVGNFFSTQFVKTDERGLHVSSYVWVMIAAAALLTALVIIVWRLCQQYEYSKLQHVHPARQQSWKSLLWTDTLSDKETEPIV</sequence>
<evidence type="ECO:0000313" key="4">
    <source>
        <dbReference type="Proteomes" id="UP001610335"/>
    </source>
</evidence>
<gene>
    <name evidence="3" type="ORF">BDW59DRAFT_163620</name>
</gene>
<dbReference type="Proteomes" id="UP001610335">
    <property type="component" value="Unassembled WGS sequence"/>
</dbReference>
<dbReference type="InterPro" id="IPR058257">
    <property type="entry name" value="CorA-like_dom"/>
</dbReference>
<feature type="transmembrane region" description="Helical" evidence="1">
    <location>
        <begin position="426"/>
        <end position="448"/>
    </location>
</feature>